<name>A0A1I7BWC8_9RHOB</name>
<gene>
    <name evidence="6" type="ORF">SAMN05216236_11285</name>
</gene>
<evidence type="ECO:0000256" key="2">
    <source>
        <dbReference type="ARBA" id="ARBA00023015"/>
    </source>
</evidence>
<dbReference type="GO" id="GO:0003700">
    <property type="term" value="F:DNA-binding transcription factor activity"/>
    <property type="evidence" value="ECO:0007669"/>
    <property type="project" value="InterPro"/>
</dbReference>
<dbReference type="Pfam" id="PF00126">
    <property type="entry name" value="HTH_1"/>
    <property type="match status" value="1"/>
</dbReference>
<keyword evidence="2" id="KW-0805">Transcription regulation</keyword>
<dbReference type="Gene3D" id="3.40.190.10">
    <property type="entry name" value="Periplasmic binding protein-like II"/>
    <property type="match status" value="2"/>
</dbReference>
<dbReference type="SUPFAM" id="SSF46785">
    <property type="entry name" value="Winged helix' DNA-binding domain"/>
    <property type="match status" value="1"/>
</dbReference>
<evidence type="ECO:0000259" key="5">
    <source>
        <dbReference type="PROSITE" id="PS50931"/>
    </source>
</evidence>
<evidence type="ECO:0000313" key="7">
    <source>
        <dbReference type="Proteomes" id="UP000182466"/>
    </source>
</evidence>
<dbReference type="AlphaFoldDB" id="A0A1I7BWC8"/>
<sequence>MQNFTLKQLRYVEAAGRLGSIARAAAEMSISQSSIAAAIEVLETGLGFNLFIRTPSKGIRPTPQGVQSLALIRRFLQQARNFQTEIQSVAGTARGTIRIACYATAAPSFLPIILRSVTERFPELSITVLEGSLKMIVDFVNEGEADLAFTYDHFRDAKHRFYPLFSAPPYAIVPSDDSIASAGRTTLAELSEKPLVMLDLPGARDYFADMFQKAGYNPVVVHSTRSSEILRALVAGGFGVSLLNIRPLDYREAESGYRIVPISDNVQAAPFGIAINDTAGIPGMIMAFIDNCLELREKGAFSHLVVE</sequence>
<dbReference type="InterPro" id="IPR005119">
    <property type="entry name" value="LysR_subst-bd"/>
</dbReference>
<dbReference type="PANTHER" id="PTHR30419">
    <property type="entry name" value="HTH-TYPE TRANSCRIPTIONAL REGULATOR YBHD"/>
    <property type="match status" value="1"/>
</dbReference>
<dbReference type="GO" id="GO:0005829">
    <property type="term" value="C:cytosol"/>
    <property type="evidence" value="ECO:0007669"/>
    <property type="project" value="TreeGrafter"/>
</dbReference>
<evidence type="ECO:0000313" key="6">
    <source>
        <dbReference type="EMBL" id="SFT91421.1"/>
    </source>
</evidence>
<dbReference type="InterPro" id="IPR036388">
    <property type="entry name" value="WH-like_DNA-bd_sf"/>
</dbReference>
<organism evidence="6 7">
    <name type="scientific">Sedimentitalea nanhaiensis</name>
    <dbReference type="NCBI Taxonomy" id="999627"/>
    <lineage>
        <taxon>Bacteria</taxon>
        <taxon>Pseudomonadati</taxon>
        <taxon>Pseudomonadota</taxon>
        <taxon>Alphaproteobacteria</taxon>
        <taxon>Rhodobacterales</taxon>
        <taxon>Paracoccaceae</taxon>
        <taxon>Sedimentitalea</taxon>
    </lineage>
</organism>
<dbReference type="Gene3D" id="1.10.10.10">
    <property type="entry name" value="Winged helix-like DNA-binding domain superfamily/Winged helix DNA-binding domain"/>
    <property type="match status" value="1"/>
</dbReference>
<evidence type="ECO:0000256" key="3">
    <source>
        <dbReference type="ARBA" id="ARBA00023125"/>
    </source>
</evidence>
<comment type="similarity">
    <text evidence="1">Belongs to the LysR transcriptional regulatory family.</text>
</comment>
<keyword evidence="4" id="KW-0804">Transcription</keyword>
<protein>
    <submittedName>
        <fullName evidence="6">Transcriptional regulator, LysR family</fullName>
    </submittedName>
</protein>
<dbReference type="InterPro" id="IPR036390">
    <property type="entry name" value="WH_DNA-bd_sf"/>
</dbReference>
<dbReference type="EMBL" id="FPAW01000012">
    <property type="protein sequence ID" value="SFT91421.1"/>
    <property type="molecule type" value="Genomic_DNA"/>
</dbReference>
<dbReference type="eggNOG" id="COG0583">
    <property type="taxonomic scope" value="Bacteria"/>
</dbReference>
<reference evidence="6 7" key="1">
    <citation type="submission" date="2016-10" db="EMBL/GenBank/DDBJ databases">
        <authorList>
            <person name="de Groot N.N."/>
        </authorList>
    </citation>
    <scope>NUCLEOTIDE SEQUENCE [LARGE SCALE GENOMIC DNA]</scope>
    <source>
        <strain evidence="6 7">CGMCC 1.10959</strain>
    </source>
</reference>
<keyword evidence="3" id="KW-0238">DNA-binding</keyword>
<evidence type="ECO:0000256" key="4">
    <source>
        <dbReference type="ARBA" id="ARBA00023163"/>
    </source>
</evidence>
<feature type="domain" description="HTH lysR-type" evidence="5">
    <location>
        <begin position="4"/>
        <end position="62"/>
    </location>
</feature>
<keyword evidence="7" id="KW-1185">Reference proteome</keyword>
<dbReference type="RefSeq" id="WP_161631381.1">
    <property type="nucleotide sequence ID" value="NZ_FPAW01000012.1"/>
</dbReference>
<dbReference type="PROSITE" id="PS50931">
    <property type="entry name" value="HTH_LYSR"/>
    <property type="match status" value="1"/>
</dbReference>
<dbReference type="GO" id="GO:0003677">
    <property type="term" value="F:DNA binding"/>
    <property type="evidence" value="ECO:0007669"/>
    <property type="project" value="UniProtKB-KW"/>
</dbReference>
<dbReference type="PRINTS" id="PR00039">
    <property type="entry name" value="HTHLYSR"/>
</dbReference>
<accession>A0A1I7BWC8</accession>
<dbReference type="InterPro" id="IPR050950">
    <property type="entry name" value="HTH-type_LysR_regulators"/>
</dbReference>
<proteinExistence type="inferred from homology"/>
<dbReference type="Proteomes" id="UP000182466">
    <property type="component" value="Unassembled WGS sequence"/>
</dbReference>
<evidence type="ECO:0000256" key="1">
    <source>
        <dbReference type="ARBA" id="ARBA00009437"/>
    </source>
</evidence>
<dbReference type="STRING" id="999627.SAMN05216236_11285"/>
<dbReference type="InterPro" id="IPR000847">
    <property type="entry name" value="LysR_HTH_N"/>
</dbReference>
<dbReference type="SUPFAM" id="SSF53850">
    <property type="entry name" value="Periplasmic binding protein-like II"/>
    <property type="match status" value="1"/>
</dbReference>
<dbReference type="Pfam" id="PF03466">
    <property type="entry name" value="LysR_substrate"/>
    <property type="match status" value="1"/>
</dbReference>